<dbReference type="Proteomes" id="UP000265566">
    <property type="component" value="Chromosome 7"/>
</dbReference>
<gene>
    <name evidence="1" type="ORF">MtrunA17_Chr7g0240761</name>
</gene>
<name>A0A396H0M7_MEDTR</name>
<accession>A0A396H0M7</accession>
<dbReference type="AlphaFoldDB" id="A0A396H0M7"/>
<organism evidence="1">
    <name type="scientific">Medicago truncatula</name>
    <name type="common">Barrel medic</name>
    <name type="synonym">Medicago tribuloides</name>
    <dbReference type="NCBI Taxonomy" id="3880"/>
    <lineage>
        <taxon>Eukaryota</taxon>
        <taxon>Viridiplantae</taxon>
        <taxon>Streptophyta</taxon>
        <taxon>Embryophyta</taxon>
        <taxon>Tracheophyta</taxon>
        <taxon>Spermatophyta</taxon>
        <taxon>Magnoliopsida</taxon>
        <taxon>eudicotyledons</taxon>
        <taxon>Gunneridae</taxon>
        <taxon>Pentapetalae</taxon>
        <taxon>rosids</taxon>
        <taxon>fabids</taxon>
        <taxon>Fabales</taxon>
        <taxon>Fabaceae</taxon>
        <taxon>Papilionoideae</taxon>
        <taxon>50 kb inversion clade</taxon>
        <taxon>NPAAA clade</taxon>
        <taxon>Hologalegina</taxon>
        <taxon>IRL clade</taxon>
        <taxon>Trifolieae</taxon>
        <taxon>Medicago</taxon>
    </lineage>
</organism>
<dbReference type="Gramene" id="rna40778">
    <property type="protein sequence ID" value="RHN46298.1"/>
    <property type="gene ID" value="gene40778"/>
</dbReference>
<reference evidence="1" key="1">
    <citation type="journal article" date="2018" name="Nat. Plants">
        <title>Whole-genome landscape of Medicago truncatula symbiotic genes.</title>
        <authorList>
            <person name="Pecrix Y."/>
            <person name="Gamas P."/>
            <person name="Carrere S."/>
        </authorList>
    </citation>
    <scope>NUCLEOTIDE SEQUENCE</scope>
    <source>
        <tissue evidence="1">Leaves</tissue>
    </source>
</reference>
<protein>
    <submittedName>
        <fullName evidence="1">Uncharacterized protein</fullName>
    </submittedName>
</protein>
<sequence length="66" mass="7815">MLLSIYPNIRMKNCDFYNNIIMKNNQCLFSSSMLHDVSLYFLFVYFDRKDFRSKMSFALGDIPGSL</sequence>
<comment type="caution">
    <text evidence="1">The sequence shown here is derived from an EMBL/GenBank/DDBJ whole genome shotgun (WGS) entry which is preliminary data.</text>
</comment>
<proteinExistence type="predicted"/>
<dbReference type="EMBL" id="PSQE01000007">
    <property type="protein sequence ID" value="RHN46298.1"/>
    <property type="molecule type" value="Genomic_DNA"/>
</dbReference>
<evidence type="ECO:0000313" key="1">
    <source>
        <dbReference type="EMBL" id="RHN46298.1"/>
    </source>
</evidence>